<feature type="signal peptide" evidence="2">
    <location>
        <begin position="1"/>
        <end position="19"/>
    </location>
</feature>
<protein>
    <submittedName>
        <fullName evidence="3">Uncharacterized protein</fullName>
    </submittedName>
</protein>
<reference evidence="3" key="1">
    <citation type="submission" date="2022-08" db="EMBL/GenBank/DDBJ databases">
        <authorList>
            <consortium name="DOE Joint Genome Institute"/>
            <person name="Min B."/>
            <person name="Riley R."/>
            <person name="Sierra-Patev S."/>
            <person name="Naranjo-Ortiz M."/>
            <person name="Looney B."/>
            <person name="Konkel Z."/>
            <person name="Slot J.C."/>
            <person name="Sakamoto Y."/>
            <person name="Steenwyk J.L."/>
            <person name="Rokas A."/>
            <person name="Carro J."/>
            <person name="Camarero S."/>
            <person name="Ferreira P."/>
            <person name="Molpeceres G."/>
            <person name="Ruiz-Duenas F.J."/>
            <person name="Serrano A."/>
            <person name="Henrissat B."/>
            <person name="Drula E."/>
            <person name="Hughes K.W."/>
            <person name="Mata J.L."/>
            <person name="Ishikawa N.K."/>
            <person name="Vargas-Isla R."/>
            <person name="Ushijima S."/>
            <person name="Smith C.A."/>
            <person name="Ahrendt S."/>
            <person name="Andreopoulos W."/>
            <person name="He G."/>
            <person name="Labutti K."/>
            <person name="Lipzen A."/>
            <person name="Ng V."/>
            <person name="Sandor L."/>
            <person name="Barry K."/>
            <person name="Martinez A.T."/>
            <person name="Xiao Y."/>
            <person name="Gibbons J.G."/>
            <person name="Terashima K."/>
            <person name="Hibbett D.S."/>
            <person name="Grigoriev I.V."/>
        </authorList>
    </citation>
    <scope>NUCLEOTIDE SEQUENCE</scope>
    <source>
        <strain evidence="3">TFB9207</strain>
    </source>
</reference>
<proteinExistence type="predicted"/>
<feature type="chain" id="PRO_5041342183" evidence="2">
    <location>
        <begin position="20"/>
        <end position="262"/>
    </location>
</feature>
<feature type="compositionally biased region" description="Basic and acidic residues" evidence="1">
    <location>
        <begin position="207"/>
        <end position="224"/>
    </location>
</feature>
<comment type="caution">
    <text evidence="3">The sequence shown here is derived from an EMBL/GenBank/DDBJ whole genome shotgun (WGS) entry which is preliminary data.</text>
</comment>
<keyword evidence="2" id="KW-0732">Signal</keyword>
<sequence length="262" mass="29336">MKLLLHPLGILLLASYTLTNLVVVGRPLGPSGFPNAQDKPENEVSKIIPGETILGYAYIEDDSVNGKLLEALLRQSTGHWLKRPFFTHPEPPNGFVVCDVVYERDFIEPGKVRYTWINMRPGSAHIVKLDHDSLIINPISRYEIEPHPRHLQIWIPTTAFLKSPKSHPLKIDPESCKKPNEHSKTIADLNPIAQKGQPQPLNLPKGYTDELHRQQRDEALKIQEAESEAIQDSPLKRAQCGTDNVEADCEGGDTGSPKISER</sequence>
<evidence type="ECO:0000256" key="2">
    <source>
        <dbReference type="SAM" id="SignalP"/>
    </source>
</evidence>
<gene>
    <name evidence="3" type="ORF">F5878DRAFT_629494</name>
</gene>
<name>A0AA38P1Z7_9AGAR</name>
<evidence type="ECO:0000313" key="4">
    <source>
        <dbReference type="Proteomes" id="UP001163846"/>
    </source>
</evidence>
<feature type="region of interest" description="Disordered" evidence="1">
    <location>
        <begin position="189"/>
        <end position="262"/>
    </location>
</feature>
<accession>A0AA38P1Z7</accession>
<dbReference type="Proteomes" id="UP001163846">
    <property type="component" value="Unassembled WGS sequence"/>
</dbReference>
<evidence type="ECO:0000256" key="1">
    <source>
        <dbReference type="SAM" id="MobiDB-lite"/>
    </source>
</evidence>
<dbReference type="AlphaFoldDB" id="A0AA38P1Z7"/>
<dbReference type="EMBL" id="MU806478">
    <property type="protein sequence ID" value="KAJ3834843.1"/>
    <property type="molecule type" value="Genomic_DNA"/>
</dbReference>
<keyword evidence="4" id="KW-1185">Reference proteome</keyword>
<evidence type="ECO:0000313" key="3">
    <source>
        <dbReference type="EMBL" id="KAJ3834843.1"/>
    </source>
</evidence>
<organism evidence="3 4">
    <name type="scientific">Lentinula raphanica</name>
    <dbReference type="NCBI Taxonomy" id="153919"/>
    <lineage>
        <taxon>Eukaryota</taxon>
        <taxon>Fungi</taxon>
        <taxon>Dikarya</taxon>
        <taxon>Basidiomycota</taxon>
        <taxon>Agaricomycotina</taxon>
        <taxon>Agaricomycetes</taxon>
        <taxon>Agaricomycetidae</taxon>
        <taxon>Agaricales</taxon>
        <taxon>Marasmiineae</taxon>
        <taxon>Omphalotaceae</taxon>
        <taxon>Lentinula</taxon>
    </lineage>
</organism>